<dbReference type="EnsemblProtists" id="EOD20424">
    <property type="protein sequence ID" value="EOD20424"/>
    <property type="gene ID" value="EMIHUDRAFT_355041"/>
</dbReference>
<dbReference type="PaxDb" id="2903-EOD20424"/>
<dbReference type="Proteomes" id="UP000013827">
    <property type="component" value="Unassembled WGS sequence"/>
</dbReference>
<dbReference type="InterPro" id="IPR039261">
    <property type="entry name" value="FNR_nucleotide-bd"/>
</dbReference>
<dbReference type="AlphaFoldDB" id="A0A0D3JA89"/>
<name>A0A0D3JA89_EMIH1</name>
<dbReference type="GeneID" id="17269185"/>
<protein>
    <submittedName>
        <fullName evidence="1">Uncharacterized protein</fullName>
    </submittedName>
</protein>
<dbReference type="RefSeq" id="XP_005772853.1">
    <property type="nucleotide sequence ID" value="XM_005772796.1"/>
</dbReference>
<sequence length="118" mass="12168">MYSCRSDDALLVPELAGWCKDGSLARCTVLVTPAHAAAAAPFPDVADVDVASAFATVDSAVCVNARLSPELVRAELSQMQKPHRVVVSGPEGFNAAVKAMLSQIDDELGAAAVTVLSA</sequence>
<dbReference type="Gene3D" id="3.40.50.80">
    <property type="entry name" value="Nucleotide-binding domain of ferredoxin-NADP reductase (FNR) module"/>
    <property type="match status" value="1"/>
</dbReference>
<dbReference type="KEGG" id="ehx:EMIHUDRAFT_367985"/>
<proteinExistence type="predicted"/>
<dbReference type="KEGG" id="ehx:EMIHUDRAFT_355041"/>
<evidence type="ECO:0000313" key="2">
    <source>
        <dbReference type="Proteomes" id="UP000013827"/>
    </source>
</evidence>
<dbReference type="GeneID" id="17265970"/>
<keyword evidence="2" id="KW-1185">Reference proteome</keyword>
<reference evidence="1" key="2">
    <citation type="submission" date="2024-10" db="UniProtKB">
        <authorList>
            <consortium name="EnsemblProtists"/>
        </authorList>
    </citation>
    <scope>IDENTIFICATION</scope>
</reference>
<organism evidence="1 2">
    <name type="scientific">Emiliania huxleyi (strain CCMP1516)</name>
    <dbReference type="NCBI Taxonomy" id="280463"/>
    <lineage>
        <taxon>Eukaryota</taxon>
        <taxon>Haptista</taxon>
        <taxon>Haptophyta</taxon>
        <taxon>Prymnesiophyceae</taxon>
        <taxon>Isochrysidales</taxon>
        <taxon>Noelaerhabdaceae</taxon>
        <taxon>Emiliania</taxon>
    </lineage>
</organism>
<evidence type="ECO:0000313" key="1">
    <source>
        <dbReference type="EnsemblProtists" id="EOD20424"/>
    </source>
</evidence>
<dbReference type="EnsemblProtists" id="EOD23640">
    <property type="protein sequence ID" value="EOD23640"/>
    <property type="gene ID" value="EMIHUDRAFT_367985"/>
</dbReference>
<accession>A0A0D3JA89</accession>
<dbReference type="RefSeq" id="XP_005776069.1">
    <property type="nucleotide sequence ID" value="XM_005776012.1"/>
</dbReference>
<reference evidence="2" key="1">
    <citation type="journal article" date="2013" name="Nature">
        <title>Pan genome of the phytoplankton Emiliania underpins its global distribution.</title>
        <authorList>
            <person name="Read B.A."/>
            <person name="Kegel J."/>
            <person name="Klute M.J."/>
            <person name="Kuo A."/>
            <person name="Lefebvre S.C."/>
            <person name="Maumus F."/>
            <person name="Mayer C."/>
            <person name="Miller J."/>
            <person name="Monier A."/>
            <person name="Salamov A."/>
            <person name="Young J."/>
            <person name="Aguilar M."/>
            <person name="Claverie J.M."/>
            <person name="Frickenhaus S."/>
            <person name="Gonzalez K."/>
            <person name="Herman E.K."/>
            <person name="Lin Y.C."/>
            <person name="Napier J."/>
            <person name="Ogata H."/>
            <person name="Sarno A.F."/>
            <person name="Shmutz J."/>
            <person name="Schroeder D."/>
            <person name="de Vargas C."/>
            <person name="Verret F."/>
            <person name="von Dassow P."/>
            <person name="Valentin K."/>
            <person name="Van de Peer Y."/>
            <person name="Wheeler G."/>
            <person name="Dacks J.B."/>
            <person name="Delwiche C.F."/>
            <person name="Dyhrman S.T."/>
            <person name="Glockner G."/>
            <person name="John U."/>
            <person name="Richards T."/>
            <person name="Worden A.Z."/>
            <person name="Zhang X."/>
            <person name="Grigoriev I.V."/>
            <person name="Allen A.E."/>
            <person name="Bidle K."/>
            <person name="Borodovsky M."/>
            <person name="Bowler C."/>
            <person name="Brownlee C."/>
            <person name="Cock J.M."/>
            <person name="Elias M."/>
            <person name="Gladyshev V.N."/>
            <person name="Groth M."/>
            <person name="Guda C."/>
            <person name="Hadaegh A."/>
            <person name="Iglesias-Rodriguez M.D."/>
            <person name="Jenkins J."/>
            <person name="Jones B.M."/>
            <person name="Lawson T."/>
            <person name="Leese F."/>
            <person name="Lindquist E."/>
            <person name="Lobanov A."/>
            <person name="Lomsadze A."/>
            <person name="Malik S.B."/>
            <person name="Marsh M.E."/>
            <person name="Mackinder L."/>
            <person name="Mock T."/>
            <person name="Mueller-Roeber B."/>
            <person name="Pagarete A."/>
            <person name="Parker M."/>
            <person name="Probert I."/>
            <person name="Quesneville H."/>
            <person name="Raines C."/>
            <person name="Rensing S.A."/>
            <person name="Riano-Pachon D.M."/>
            <person name="Richier S."/>
            <person name="Rokitta S."/>
            <person name="Shiraiwa Y."/>
            <person name="Soanes D.M."/>
            <person name="van der Giezen M."/>
            <person name="Wahlund T.M."/>
            <person name="Williams B."/>
            <person name="Wilson W."/>
            <person name="Wolfe G."/>
            <person name="Wurch L.L."/>
        </authorList>
    </citation>
    <scope>NUCLEOTIDE SEQUENCE</scope>
</reference>
<dbReference type="HOGENOM" id="CLU_2077505_0_0_1"/>